<dbReference type="RefSeq" id="WP_254609328.1">
    <property type="nucleotide sequence ID" value="NZ_CABVQH010000002.1"/>
</dbReference>
<dbReference type="Proteomes" id="UP000494260">
    <property type="component" value="Unassembled WGS sequence"/>
</dbReference>
<dbReference type="EMBL" id="CABVQH010000002">
    <property type="protein sequence ID" value="VWC54347.1"/>
    <property type="molecule type" value="Genomic_DNA"/>
</dbReference>
<reference evidence="2 3" key="1">
    <citation type="submission" date="2019-09" db="EMBL/GenBank/DDBJ databases">
        <authorList>
            <person name="Depoorter E."/>
        </authorList>
    </citation>
    <scope>NUCLEOTIDE SEQUENCE [LARGE SCALE GENOMIC DNA]</scope>
    <source>
        <strain evidence="2">R-18109</strain>
    </source>
</reference>
<accession>A0A6P2STY4</accession>
<sequence length="938" mass="104424">MATKSAPKKTPKQPASRKPTPTPAKPALKQLSFAFPFLRKGNGKSDASTRFTDEHDIYRLLAEREPSGTYLASSNGMWHGGIHVTEAGAGQSLDLDGGLRCIADGVLIAFRANKTYPVSKIAATDTGSPYEAPYSTGFALVRHTMEFPRDTKLTFYSLYMHLMSWDDYANFPKRQKPSYWPRQWLVTQYAQDKSVSGKNGQAPDPTQQGLRVRKTPSGVVAIGILPQGANIGIGKIETKNGKPWGQLTDLHGSSLYPQEAGAYVEPSSVIGGWVFLGQENGGPVVQETVEDTLFDQVVVVTDQAKPGDTSGIPIKAGDLIGHLGRYDSLNQRSSGARIAHIEVFCDDSIESFVEQGRAWVNQHGPRKEDWVALGLPSDPTILRIEPGTVLYQRAADNKFVQGADPQSRKTDRVQAYSLAELARNSERRVPEPRPNPDPGFPVSWWHVDGVNERGQPIDGWVRDFNHPGGGRVTREFAQKWIDFQCVSDAHDPAHTIFAETQAWVDHASGENVPDRASCSKLSPLMLKAYDALFTKGDGSRAADEVCALSKTEREGYPWLMQAASRLIVKHESEWANPSKWRQLIVELEKRTGPKPQHEEEQKRIEKLAWWDEVMAGVSGFPGPQVFHIHPVAFVGNFFKGDTCACGCCLGKVFNRYRWIRQRRNHPPQTYYGPLYVGTKKLDKCTGWDDLIAKSKATEDEKAIVIAMSSNEGNMDAVQAWDWQTFSAGAMQKTVTPEGYGELPQQIWEFQNENPSLFEEIFGRCGWSIKQERGPRIYYSSSDTANEKITGQELYVFIKKGFQEADSGFPKESKPLASIAHAMINEEYQKKQVVDFIGRLHIAIAKKPSGYRNSASNFFLSRLGRALVLDHDVNAPGNVSTDLGTSINTLRARHTGLSADPAQWGDNRAQYENELIQIYGPSRHMNSAVERYNHLRGLL</sequence>
<name>A0A6P2STY4_BURL3</name>
<feature type="compositionally biased region" description="Basic residues" evidence="1">
    <location>
        <begin position="1"/>
        <end position="11"/>
    </location>
</feature>
<dbReference type="AlphaFoldDB" id="A0A6P2STY4"/>
<organism evidence="2 3">
    <name type="scientific">Burkholderia lata (strain ATCC 17760 / DSM 23089 / LMG 22485 / NCIMB 9086 / R18194 / 383)</name>
    <dbReference type="NCBI Taxonomy" id="482957"/>
    <lineage>
        <taxon>Bacteria</taxon>
        <taxon>Pseudomonadati</taxon>
        <taxon>Pseudomonadota</taxon>
        <taxon>Betaproteobacteria</taxon>
        <taxon>Burkholderiales</taxon>
        <taxon>Burkholderiaceae</taxon>
        <taxon>Burkholderia</taxon>
        <taxon>Burkholderia cepacia complex</taxon>
    </lineage>
</organism>
<protein>
    <submittedName>
        <fullName evidence="2">Calcium-binding protein</fullName>
    </submittedName>
</protein>
<feature type="region of interest" description="Disordered" evidence="1">
    <location>
        <begin position="1"/>
        <end position="27"/>
    </location>
</feature>
<gene>
    <name evidence="2" type="ORF">BLA18109_00614</name>
</gene>
<evidence type="ECO:0000313" key="3">
    <source>
        <dbReference type="Proteomes" id="UP000494260"/>
    </source>
</evidence>
<proteinExistence type="predicted"/>
<evidence type="ECO:0000313" key="2">
    <source>
        <dbReference type="EMBL" id="VWC54347.1"/>
    </source>
</evidence>
<evidence type="ECO:0000256" key="1">
    <source>
        <dbReference type="SAM" id="MobiDB-lite"/>
    </source>
</evidence>